<sequence>MKFFNIISLSVFLAVATAAAVPGVEGTTKNNAASPLENRDANRDHCGQVCFNHQECSGKCSRCDQRSLICKQP</sequence>
<gene>
    <name evidence="2" type="ORF">CFD26_103031</name>
</gene>
<keyword evidence="1" id="KW-0732">Signal</keyword>
<dbReference type="AlphaFoldDB" id="A0A397HNP7"/>
<feature type="chain" id="PRO_5043166656" evidence="1">
    <location>
        <begin position="27"/>
        <end position="73"/>
    </location>
</feature>
<reference evidence="2 3" key="1">
    <citation type="submission" date="2018-08" db="EMBL/GenBank/DDBJ databases">
        <title>Draft genome sequences of two Aspergillus turcosus clinical strains isolated from bronchoalveolar lavage fluid: one azole-susceptible and the other azole-resistant.</title>
        <authorList>
            <person name="Parent-Michaud M."/>
            <person name="Dufresne P.J."/>
            <person name="Fournier E."/>
            <person name="Martineau C."/>
            <person name="Moreira S."/>
            <person name="Perkins V."/>
            <person name="De Repentigny L."/>
            <person name="Dufresne S.F."/>
        </authorList>
    </citation>
    <scope>NUCLEOTIDE SEQUENCE [LARGE SCALE GENOMIC DNA]</scope>
    <source>
        <strain evidence="2">HMR AF 1038</strain>
    </source>
</reference>
<evidence type="ECO:0000256" key="1">
    <source>
        <dbReference type="SAM" id="SignalP"/>
    </source>
</evidence>
<keyword evidence="3" id="KW-1185">Reference proteome</keyword>
<feature type="signal peptide" evidence="1">
    <location>
        <begin position="1"/>
        <end position="26"/>
    </location>
</feature>
<accession>A0A397HNP7</accession>
<comment type="caution">
    <text evidence="2">The sequence shown here is derived from an EMBL/GenBank/DDBJ whole genome shotgun (WGS) entry which is preliminary data.</text>
</comment>
<dbReference type="Proteomes" id="UP000215289">
    <property type="component" value="Unassembled WGS sequence"/>
</dbReference>
<protein>
    <submittedName>
        <fullName evidence="2">Uncharacterized protein</fullName>
    </submittedName>
</protein>
<dbReference type="EMBL" id="NIDN02000137">
    <property type="protein sequence ID" value="RLL95782.1"/>
    <property type="molecule type" value="Genomic_DNA"/>
</dbReference>
<proteinExistence type="predicted"/>
<dbReference type="OrthoDB" id="4489613at2759"/>
<organism evidence="2 3">
    <name type="scientific">Aspergillus turcosus</name>
    <dbReference type="NCBI Taxonomy" id="1245748"/>
    <lineage>
        <taxon>Eukaryota</taxon>
        <taxon>Fungi</taxon>
        <taxon>Dikarya</taxon>
        <taxon>Ascomycota</taxon>
        <taxon>Pezizomycotina</taxon>
        <taxon>Eurotiomycetes</taxon>
        <taxon>Eurotiomycetidae</taxon>
        <taxon>Eurotiales</taxon>
        <taxon>Aspergillaceae</taxon>
        <taxon>Aspergillus</taxon>
        <taxon>Aspergillus subgen. Fumigati</taxon>
    </lineage>
</organism>
<evidence type="ECO:0000313" key="3">
    <source>
        <dbReference type="Proteomes" id="UP000215289"/>
    </source>
</evidence>
<evidence type="ECO:0000313" key="2">
    <source>
        <dbReference type="EMBL" id="RLL95782.1"/>
    </source>
</evidence>
<name>A0A397HNP7_9EURO</name>